<keyword evidence="2" id="KW-1185">Reference proteome</keyword>
<protein>
    <submittedName>
        <fullName evidence="1">Uncharacterized protein</fullName>
    </submittedName>
</protein>
<accession>A0A0D2KIJ1</accession>
<organism evidence="1 2">
    <name type="scientific">Hypholoma sublateritium (strain FD-334 SS-4)</name>
    <dbReference type="NCBI Taxonomy" id="945553"/>
    <lineage>
        <taxon>Eukaryota</taxon>
        <taxon>Fungi</taxon>
        <taxon>Dikarya</taxon>
        <taxon>Basidiomycota</taxon>
        <taxon>Agaricomycotina</taxon>
        <taxon>Agaricomycetes</taxon>
        <taxon>Agaricomycetidae</taxon>
        <taxon>Agaricales</taxon>
        <taxon>Agaricineae</taxon>
        <taxon>Strophariaceae</taxon>
        <taxon>Hypholoma</taxon>
    </lineage>
</organism>
<evidence type="ECO:0000313" key="1">
    <source>
        <dbReference type="EMBL" id="KJA14467.1"/>
    </source>
</evidence>
<sequence length="107" mass="11621">MLAATSGRARAGLCLGCLIDFLHVRRGASQLYPHSDTHIGPVYFFRRGTAYRGDIAPLRRRASILGRRSLPEICTAIRCTVLSCGSRAASHTQHSSSIRGFAVSHPT</sequence>
<evidence type="ECO:0000313" key="2">
    <source>
        <dbReference type="Proteomes" id="UP000054270"/>
    </source>
</evidence>
<dbReference type="AlphaFoldDB" id="A0A0D2KIJ1"/>
<proteinExistence type="predicted"/>
<name>A0A0D2KIJ1_HYPSF</name>
<gene>
    <name evidence="1" type="ORF">HYPSUDRAFT_445066</name>
</gene>
<reference evidence="2" key="1">
    <citation type="submission" date="2014-04" db="EMBL/GenBank/DDBJ databases">
        <title>Evolutionary Origins and Diversification of the Mycorrhizal Mutualists.</title>
        <authorList>
            <consortium name="DOE Joint Genome Institute"/>
            <consortium name="Mycorrhizal Genomics Consortium"/>
            <person name="Kohler A."/>
            <person name="Kuo A."/>
            <person name="Nagy L.G."/>
            <person name="Floudas D."/>
            <person name="Copeland A."/>
            <person name="Barry K.W."/>
            <person name="Cichocki N."/>
            <person name="Veneault-Fourrey C."/>
            <person name="LaButti K."/>
            <person name="Lindquist E.A."/>
            <person name="Lipzen A."/>
            <person name="Lundell T."/>
            <person name="Morin E."/>
            <person name="Murat C."/>
            <person name="Riley R."/>
            <person name="Ohm R."/>
            <person name="Sun H."/>
            <person name="Tunlid A."/>
            <person name="Henrissat B."/>
            <person name="Grigoriev I.V."/>
            <person name="Hibbett D.S."/>
            <person name="Martin F."/>
        </authorList>
    </citation>
    <scope>NUCLEOTIDE SEQUENCE [LARGE SCALE GENOMIC DNA]</scope>
    <source>
        <strain evidence="2">FD-334 SS-4</strain>
    </source>
</reference>
<dbReference type="Proteomes" id="UP000054270">
    <property type="component" value="Unassembled WGS sequence"/>
</dbReference>
<dbReference type="EMBL" id="KN817678">
    <property type="protein sequence ID" value="KJA14467.1"/>
    <property type="molecule type" value="Genomic_DNA"/>
</dbReference>